<organism evidence="1 2">
    <name type="scientific">Agromyces soli</name>
    <dbReference type="NCBI Taxonomy" id="659012"/>
    <lineage>
        <taxon>Bacteria</taxon>
        <taxon>Bacillati</taxon>
        <taxon>Actinomycetota</taxon>
        <taxon>Actinomycetes</taxon>
        <taxon>Micrococcales</taxon>
        <taxon>Microbacteriaceae</taxon>
        <taxon>Agromyces</taxon>
    </lineage>
</organism>
<keyword evidence="2" id="KW-1185">Reference proteome</keyword>
<protein>
    <recommendedName>
        <fullName evidence="3">Secreted protein</fullName>
    </recommendedName>
</protein>
<evidence type="ECO:0008006" key="3">
    <source>
        <dbReference type="Google" id="ProtNLM"/>
    </source>
</evidence>
<evidence type="ECO:0000313" key="1">
    <source>
        <dbReference type="EMBL" id="UOE25872.1"/>
    </source>
</evidence>
<name>A0ABY4ARQ9_9MICO</name>
<reference evidence="1 2" key="1">
    <citation type="submission" date="2022-03" db="EMBL/GenBank/DDBJ databases">
        <title>Agromyces sp. isolated from the gut of P. brevitarsis seulensis larvae.</title>
        <authorList>
            <person name="Won M."/>
            <person name="Kwon S.-W."/>
        </authorList>
    </citation>
    <scope>NUCLEOTIDE SEQUENCE [LARGE SCALE GENOMIC DNA]</scope>
    <source>
        <strain evidence="1 2">KACC 16215</strain>
    </source>
</reference>
<sequence length="113" mass="12143">MVMVVVLSAVGWSVDGGDGERHPVVDRVALSVWVFGSAAWRSGGAVGGDDAVAQRRVRGAVNHHDCPPCKIPIELTIIPDSLVNGNSRRCVRSRLPRTTLPQEMDYGVRKPAS</sequence>
<dbReference type="Proteomes" id="UP000831304">
    <property type="component" value="Chromosome"/>
</dbReference>
<dbReference type="EMBL" id="CP094533">
    <property type="protein sequence ID" value="UOE25872.1"/>
    <property type="molecule type" value="Genomic_DNA"/>
</dbReference>
<evidence type="ECO:0000313" key="2">
    <source>
        <dbReference type="Proteomes" id="UP000831304"/>
    </source>
</evidence>
<accession>A0ABY4ARQ9</accession>
<gene>
    <name evidence="1" type="ORF">MTP13_16385</name>
</gene>
<proteinExistence type="predicted"/>
<dbReference type="RefSeq" id="WP_243568724.1">
    <property type="nucleotide sequence ID" value="NZ_BAAARD010000006.1"/>
</dbReference>